<dbReference type="RefSeq" id="WP_091829488.1">
    <property type="nucleotide sequence ID" value="NZ_FOAN01000001.1"/>
</dbReference>
<organism evidence="6 7">
    <name type="scientific">Bosea lupini</name>
    <dbReference type="NCBI Taxonomy" id="1036779"/>
    <lineage>
        <taxon>Bacteria</taxon>
        <taxon>Pseudomonadati</taxon>
        <taxon>Pseudomonadota</taxon>
        <taxon>Alphaproteobacteria</taxon>
        <taxon>Hyphomicrobiales</taxon>
        <taxon>Boseaceae</taxon>
        <taxon>Bosea</taxon>
    </lineage>
</organism>
<protein>
    <submittedName>
        <fullName evidence="6">Uncharacterized conserved protein</fullName>
    </submittedName>
</protein>
<dbReference type="OrthoDB" id="9807246at2"/>
<dbReference type="InterPro" id="IPR011057">
    <property type="entry name" value="Mss4-like_sf"/>
</dbReference>
<comment type="similarity">
    <text evidence="1">Belongs to the Gfa family.</text>
</comment>
<dbReference type="PANTHER" id="PTHR33337:SF40">
    <property type="entry name" value="CENP-V_GFA DOMAIN-CONTAINING PROTEIN-RELATED"/>
    <property type="match status" value="1"/>
</dbReference>
<dbReference type="AlphaFoldDB" id="A0A1H7H1Q3"/>
<dbReference type="InterPro" id="IPR006913">
    <property type="entry name" value="CENP-V/GFA"/>
</dbReference>
<evidence type="ECO:0000313" key="7">
    <source>
        <dbReference type="Proteomes" id="UP000199664"/>
    </source>
</evidence>
<dbReference type="EMBL" id="FOAN01000001">
    <property type="protein sequence ID" value="SEK44219.1"/>
    <property type="molecule type" value="Genomic_DNA"/>
</dbReference>
<keyword evidence="3" id="KW-0862">Zinc</keyword>
<sequence length="139" mass="15057">MSHAYTGGCACRALRYEITAEPVASNDCQCRQCQRQSGTGHSSYLSFAGAPVTIEGTASTWDVAGEGGTVKRCAFCPTCGSPVYLTFPDIPDLFIVRAGSLDEPARYKPEMVFWHSVAQPWDHVPPEATKFEKLPPRGG</sequence>
<keyword evidence="2" id="KW-0479">Metal-binding</keyword>
<evidence type="ECO:0000259" key="5">
    <source>
        <dbReference type="PROSITE" id="PS51891"/>
    </source>
</evidence>
<feature type="domain" description="CENP-V/GFA" evidence="5">
    <location>
        <begin position="5"/>
        <end position="122"/>
    </location>
</feature>
<keyword evidence="4" id="KW-0456">Lyase</keyword>
<dbReference type="Gene3D" id="3.90.1590.10">
    <property type="entry name" value="glutathione-dependent formaldehyde- activating enzyme (gfa)"/>
    <property type="match status" value="1"/>
</dbReference>
<dbReference type="Pfam" id="PF04828">
    <property type="entry name" value="GFA"/>
    <property type="match status" value="1"/>
</dbReference>
<gene>
    <name evidence="6" type="ORF">SAMN04515666_101530</name>
</gene>
<evidence type="ECO:0000313" key="6">
    <source>
        <dbReference type="EMBL" id="SEK44219.1"/>
    </source>
</evidence>
<reference evidence="7" key="1">
    <citation type="submission" date="2016-10" db="EMBL/GenBank/DDBJ databases">
        <authorList>
            <person name="Varghese N."/>
            <person name="Submissions S."/>
        </authorList>
    </citation>
    <scope>NUCLEOTIDE SEQUENCE [LARGE SCALE GENOMIC DNA]</scope>
    <source>
        <strain evidence="7">LMG 26383,CCUG 61248,R- 45681</strain>
    </source>
</reference>
<name>A0A1H7H1Q3_9HYPH</name>
<evidence type="ECO:0000256" key="2">
    <source>
        <dbReference type="ARBA" id="ARBA00022723"/>
    </source>
</evidence>
<dbReference type="PANTHER" id="PTHR33337">
    <property type="entry name" value="GFA DOMAIN-CONTAINING PROTEIN"/>
    <property type="match status" value="1"/>
</dbReference>
<evidence type="ECO:0000256" key="4">
    <source>
        <dbReference type="ARBA" id="ARBA00023239"/>
    </source>
</evidence>
<evidence type="ECO:0000256" key="1">
    <source>
        <dbReference type="ARBA" id="ARBA00005495"/>
    </source>
</evidence>
<keyword evidence="7" id="KW-1185">Reference proteome</keyword>
<dbReference type="GO" id="GO:0016846">
    <property type="term" value="F:carbon-sulfur lyase activity"/>
    <property type="evidence" value="ECO:0007669"/>
    <property type="project" value="InterPro"/>
</dbReference>
<dbReference type="GO" id="GO:0046872">
    <property type="term" value="F:metal ion binding"/>
    <property type="evidence" value="ECO:0007669"/>
    <property type="project" value="UniProtKB-KW"/>
</dbReference>
<dbReference type="Proteomes" id="UP000199664">
    <property type="component" value="Unassembled WGS sequence"/>
</dbReference>
<dbReference type="SUPFAM" id="SSF51316">
    <property type="entry name" value="Mss4-like"/>
    <property type="match status" value="1"/>
</dbReference>
<evidence type="ECO:0000256" key="3">
    <source>
        <dbReference type="ARBA" id="ARBA00022833"/>
    </source>
</evidence>
<dbReference type="STRING" id="1036779.SAMN04515666_101530"/>
<proteinExistence type="inferred from homology"/>
<dbReference type="PROSITE" id="PS51891">
    <property type="entry name" value="CENP_V_GFA"/>
    <property type="match status" value="1"/>
</dbReference>
<accession>A0A1H7H1Q3</accession>